<evidence type="ECO:0000313" key="2">
    <source>
        <dbReference type="Proteomes" id="UP000606786"/>
    </source>
</evidence>
<dbReference type="Proteomes" id="UP000606786">
    <property type="component" value="Unassembled WGS sequence"/>
</dbReference>
<comment type="caution">
    <text evidence="1">The sequence shown here is derived from an EMBL/GenBank/DDBJ whole genome shotgun (WGS) entry which is preliminary data.</text>
</comment>
<dbReference type="AlphaFoldDB" id="A0A811US86"/>
<keyword evidence="2" id="KW-1185">Reference proteome</keyword>
<feature type="non-terminal residue" evidence="1">
    <location>
        <position position="186"/>
    </location>
</feature>
<reference evidence="1" key="1">
    <citation type="submission" date="2020-11" db="EMBL/GenBank/DDBJ databases">
        <authorList>
            <person name="Whitehead M."/>
        </authorList>
    </citation>
    <scope>NUCLEOTIDE SEQUENCE</scope>
    <source>
        <strain evidence="1">EGII</strain>
    </source>
</reference>
<dbReference type="EMBL" id="CAJHJT010000012">
    <property type="protein sequence ID" value="CAD7000656.1"/>
    <property type="molecule type" value="Genomic_DNA"/>
</dbReference>
<protein>
    <submittedName>
        <fullName evidence="1">(Mediterranean fruit fly) hypothetical protein</fullName>
    </submittedName>
</protein>
<organism evidence="1 2">
    <name type="scientific">Ceratitis capitata</name>
    <name type="common">Mediterranean fruit fly</name>
    <name type="synonym">Tephritis capitata</name>
    <dbReference type="NCBI Taxonomy" id="7213"/>
    <lineage>
        <taxon>Eukaryota</taxon>
        <taxon>Metazoa</taxon>
        <taxon>Ecdysozoa</taxon>
        <taxon>Arthropoda</taxon>
        <taxon>Hexapoda</taxon>
        <taxon>Insecta</taxon>
        <taxon>Pterygota</taxon>
        <taxon>Neoptera</taxon>
        <taxon>Endopterygota</taxon>
        <taxon>Diptera</taxon>
        <taxon>Brachycera</taxon>
        <taxon>Muscomorpha</taxon>
        <taxon>Tephritoidea</taxon>
        <taxon>Tephritidae</taxon>
        <taxon>Ceratitis</taxon>
        <taxon>Ceratitis</taxon>
    </lineage>
</organism>
<gene>
    <name evidence="1" type="ORF">CCAP1982_LOCUS9130</name>
</gene>
<evidence type="ECO:0000313" key="1">
    <source>
        <dbReference type="EMBL" id="CAD7000656.1"/>
    </source>
</evidence>
<accession>A0A811US86</accession>
<name>A0A811US86_CERCA</name>
<proteinExistence type="predicted"/>
<sequence>MVLAKQQPKRQPEIRAKNLASRYNDSERPFPQFVKYTTPHSTTYYRSFETLVNPIRKLTTIATKLVKKLKLPYSHSIYSLTIGSLSDKHLHVKCNGLVTNELPTRPSYCGEIMKRFGWTVFLADPKLITTDKVMLELGTKTSDPACSNSDNGNILQGADIYAHNPSQHCPQSEYFCRSNSTWHKNL</sequence>